<dbReference type="InterPro" id="IPR043141">
    <property type="entry name" value="Ribosomal_uL10-like_sf"/>
</dbReference>
<keyword evidence="8" id="KW-1185">Reference proteome</keyword>
<dbReference type="Gene3D" id="3.30.70.1730">
    <property type="match status" value="1"/>
</dbReference>
<dbReference type="Proteomes" id="UP001348817">
    <property type="component" value="Chromosome"/>
</dbReference>
<dbReference type="KEGG" id="fax:FUAX_33900"/>
<organism evidence="7 8">
    <name type="scientific">Fulvitalea axinellae</name>
    <dbReference type="NCBI Taxonomy" id="1182444"/>
    <lineage>
        <taxon>Bacteria</taxon>
        <taxon>Pseudomonadati</taxon>
        <taxon>Bacteroidota</taxon>
        <taxon>Cytophagia</taxon>
        <taxon>Cytophagales</taxon>
        <taxon>Persicobacteraceae</taxon>
        <taxon>Fulvitalea</taxon>
    </lineage>
</organism>
<dbReference type="InterPro" id="IPR047865">
    <property type="entry name" value="Ribosomal_uL10_bac_type"/>
</dbReference>
<dbReference type="InterPro" id="IPR001790">
    <property type="entry name" value="Ribosomal_uL10"/>
</dbReference>
<evidence type="ECO:0000256" key="4">
    <source>
        <dbReference type="ARBA" id="ARBA00023274"/>
    </source>
</evidence>
<gene>
    <name evidence="6 7" type="primary">rplJ</name>
    <name evidence="7" type="ORF">FUAX_33900</name>
</gene>
<dbReference type="GO" id="GO:0070180">
    <property type="term" value="F:large ribosomal subunit rRNA binding"/>
    <property type="evidence" value="ECO:0007669"/>
    <property type="project" value="UniProtKB-UniRule"/>
</dbReference>
<keyword evidence="3 6" id="KW-0689">Ribosomal protein</keyword>
<evidence type="ECO:0000313" key="7">
    <source>
        <dbReference type="EMBL" id="BDD10958.1"/>
    </source>
</evidence>
<keyword evidence="4 6" id="KW-0687">Ribonucleoprotein</keyword>
<dbReference type="EMBL" id="AP025314">
    <property type="protein sequence ID" value="BDD10958.1"/>
    <property type="molecule type" value="Genomic_DNA"/>
</dbReference>
<protein>
    <recommendedName>
        <fullName evidence="5 6">Large ribosomal subunit protein uL10</fullName>
    </recommendedName>
</protein>
<sequence>MNKVEKKQIIDELVAKFQENDFFYVTDAAGLTVEQTNAFRRVCFEKGVEYKVYKNTLIQKALEQLDADYSAFDGEVLKGFSGIIFSKEVSNLPAKILKQFRKESGSEKPLLKGASIDAELFIGDDQLDALSKLKSKVELIGEVITLLQSPAKNVISALKSGGDKLAGIVKTLSEKEA</sequence>
<comment type="similarity">
    <text evidence="2 6">Belongs to the universal ribosomal protein uL10 family.</text>
</comment>
<evidence type="ECO:0000256" key="5">
    <source>
        <dbReference type="ARBA" id="ARBA00035202"/>
    </source>
</evidence>
<comment type="subunit">
    <text evidence="6">Part of the ribosomal stalk of the 50S ribosomal subunit. The N-terminus interacts with L11 and the large rRNA to form the base of the stalk. The C-terminus forms an elongated spine to which L12 dimers bind in a sequential fashion forming a multimeric L10(L12)X complex.</text>
</comment>
<evidence type="ECO:0000256" key="6">
    <source>
        <dbReference type="HAMAP-Rule" id="MF_00362"/>
    </source>
</evidence>
<dbReference type="AlphaFoldDB" id="A0AAU9D4P6"/>
<dbReference type="InterPro" id="IPR022973">
    <property type="entry name" value="Ribosomal_uL10_bac"/>
</dbReference>
<dbReference type="HAMAP" id="MF_00362">
    <property type="entry name" value="Ribosomal_uL10"/>
    <property type="match status" value="1"/>
</dbReference>
<dbReference type="NCBIfam" id="NF000955">
    <property type="entry name" value="PRK00099.1-1"/>
    <property type="match status" value="1"/>
</dbReference>
<proteinExistence type="inferred from homology"/>
<name>A0AAU9D4P6_9BACT</name>
<dbReference type="GO" id="GO:0005840">
    <property type="term" value="C:ribosome"/>
    <property type="evidence" value="ECO:0007669"/>
    <property type="project" value="UniProtKB-KW"/>
</dbReference>
<dbReference type="PANTHER" id="PTHR11560">
    <property type="entry name" value="39S RIBOSOMAL PROTEIN L10, MITOCHONDRIAL"/>
    <property type="match status" value="1"/>
</dbReference>
<reference evidence="7 8" key="1">
    <citation type="submission" date="2021-12" db="EMBL/GenBank/DDBJ databases">
        <title>Genome sequencing of bacteria with rrn-lacking chromosome and rrn-plasmid.</title>
        <authorList>
            <person name="Anda M."/>
            <person name="Iwasaki W."/>
        </authorList>
    </citation>
    <scope>NUCLEOTIDE SEQUENCE [LARGE SCALE GENOMIC DNA]</scope>
    <source>
        <strain evidence="7 8">DSM 100852</strain>
    </source>
</reference>
<dbReference type="SUPFAM" id="SSF160369">
    <property type="entry name" value="Ribosomal protein L10-like"/>
    <property type="match status" value="1"/>
</dbReference>
<accession>A0AAU9D4P6</accession>
<evidence type="ECO:0000256" key="1">
    <source>
        <dbReference type="ARBA" id="ARBA00002633"/>
    </source>
</evidence>
<evidence type="ECO:0000256" key="3">
    <source>
        <dbReference type="ARBA" id="ARBA00022980"/>
    </source>
</evidence>
<dbReference type="GO" id="GO:0006412">
    <property type="term" value="P:translation"/>
    <property type="evidence" value="ECO:0007669"/>
    <property type="project" value="UniProtKB-UniRule"/>
</dbReference>
<keyword evidence="6" id="KW-0694">RNA-binding</keyword>
<dbReference type="CDD" id="cd05797">
    <property type="entry name" value="Ribosomal_L10"/>
    <property type="match status" value="1"/>
</dbReference>
<comment type="function">
    <text evidence="1 6">Forms part of the ribosomal stalk, playing a central role in the interaction of the ribosome with GTP-bound translation factors.</text>
</comment>
<evidence type="ECO:0000256" key="2">
    <source>
        <dbReference type="ARBA" id="ARBA00008889"/>
    </source>
</evidence>
<evidence type="ECO:0000313" key="8">
    <source>
        <dbReference type="Proteomes" id="UP001348817"/>
    </source>
</evidence>
<dbReference type="GO" id="GO:1990904">
    <property type="term" value="C:ribonucleoprotein complex"/>
    <property type="evidence" value="ECO:0007669"/>
    <property type="project" value="UniProtKB-KW"/>
</dbReference>
<keyword evidence="6" id="KW-0699">rRNA-binding</keyword>
<dbReference type="Pfam" id="PF00466">
    <property type="entry name" value="Ribosomal_L10"/>
    <property type="match status" value="1"/>
</dbReference>
<dbReference type="RefSeq" id="WP_338392484.1">
    <property type="nucleotide sequence ID" value="NZ_AP025314.1"/>
</dbReference>